<dbReference type="InterPro" id="IPR027417">
    <property type="entry name" value="P-loop_NTPase"/>
</dbReference>
<sequence length="1244" mass="137339">MMACLLIVCGQARNSIAGDVRGSPIWPVPVATSRATLVPWGDGQHVWVVDEQGARVVDRQGHRTHEQGSWLAAGFGVTSWIPTSIPGRAWVLASAHPTGGSSNQSRLYLVEAGQGLVTGHVVLEAERLTHFQQQSFRSPADVYPRYISSAPKEPHERIWMEMRHAGSDLICVVDAEGHVTRVAPTSTLGIPDDESFEWWQVVPVGKGPRAWLKGSGHLFFLDAEARPARGKPMLSGEKDLWVVPGPDGVRAWVMAEVRPPGSYSTRRQLYILDPRAPPGTKPALLLKGAPIRQIVGNEDGSKAWVAGSLKSAGEGGLYLVDIHGKSLFPGGPLFKGQQVLISRTQSGRLWVLTKAGGVFLLDANGKRLAGREGLLSRLVQEKDGLDEFITFPMGAEDLLVSTDKVVHLKHEEARVEAMPLMEGTNASVLGVEPEGTGAWIQSERDNTLYFVSLEKPHYLEASPVMRDAEASLVIPTGERMRGWIQTGPASFATAPLEKMSATLRLQGGTLRAGPGGSVSIDGRLDLRAALREDDAGSVELRWPIPVPADKVGGRLEVTLWDSGRAKPLVASVTRQYAPGTPPPKLNWYLDERSFGARPLQVVFLYQDALGTYARLAVSNVLFQAPLIEQVWFRTMIACILATLLFVLPLLLIPRQRPTRRWIPFLSWSVNVLGGSGLFLAGMANTWRIHFPIFVGVLFLELLLGLVMGLVSPAAFRLLASTRPFWWLVPVALGLPSTRRRIQADYVAHVGRKVEAWRRQANDERYISIPVHFREGTTQAPLAETPTLPTLLHRTLEKPEERIVRFLTSPEKGGNVLIESPGGRGKSALLREVVRRMLSDFVEDPSKPLPVLCDGRGGALDKTALQALAANPLPKDIHEVLLLRGDYVLVVDGLTESALSTDTLREFLDGGYGNSVRLLLTSRPHLGFRQVVESSSHWMVAEPRRLDDETLGRFVAAYAPERHQKAEEGLEACRGVDGTYLPILVRLALLFGHGSEGVAALYEAAFRGLLRQQGASGGEDSKLLAWAGDFCLRTYWAHGIRALRYRNAPEQEQMQKLLQAGLLVPEDAYVTPGQHPGQVRFFHDSMQSFLTARGLFTQEHDQATWDCLWRAAADPLFSTGPSERVSGADSELFQMCLQVFGPEEKLRRELRRQLLTWAVLHDADLSKRDILSAVPNDRRPRLEALIHTGTELSPRSVLGAAVSICQEDLTRLGTLYMRMAQRLWPWHQQESREEWEPEHAQPGVH</sequence>
<dbReference type="SUPFAM" id="SSF52540">
    <property type="entry name" value="P-loop containing nucleoside triphosphate hydrolases"/>
    <property type="match status" value="1"/>
</dbReference>
<accession>A0A250I810</accession>
<dbReference type="KEGG" id="mbd:MEBOL_000768"/>
<proteinExistence type="predicted"/>
<dbReference type="EMBL" id="CP022163">
    <property type="protein sequence ID" value="ATB27330.1"/>
    <property type="molecule type" value="Genomic_DNA"/>
</dbReference>
<evidence type="ECO:0000313" key="2">
    <source>
        <dbReference type="EMBL" id="ATB27330.1"/>
    </source>
</evidence>
<keyword evidence="1" id="KW-0472">Membrane</keyword>
<reference evidence="2 3" key="1">
    <citation type="submission" date="2017-06" db="EMBL/GenBank/DDBJ databases">
        <authorList>
            <person name="Kim H.J."/>
            <person name="Triplett B.A."/>
        </authorList>
    </citation>
    <scope>NUCLEOTIDE SEQUENCE [LARGE SCALE GENOMIC DNA]</scope>
    <source>
        <strain evidence="2 3">DSM 14713</strain>
    </source>
</reference>
<organism evidence="2 3">
    <name type="scientific">Melittangium boletus DSM 14713</name>
    <dbReference type="NCBI Taxonomy" id="1294270"/>
    <lineage>
        <taxon>Bacteria</taxon>
        <taxon>Pseudomonadati</taxon>
        <taxon>Myxococcota</taxon>
        <taxon>Myxococcia</taxon>
        <taxon>Myxococcales</taxon>
        <taxon>Cystobacterineae</taxon>
        <taxon>Archangiaceae</taxon>
        <taxon>Melittangium</taxon>
    </lineage>
</organism>
<feature type="transmembrane region" description="Helical" evidence="1">
    <location>
        <begin position="692"/>
        <end position="715"/>
    </location>
</feature>
<feature type="transmembrane region" description="Helical" evidence="1">
    <location>
        <begin position="630"/>
        <end position="652"/>
    </location>
</feature>
<dbReference type="OrthoDB" id="5477331at2"/>
<dbReference type="Gene3D" id="3.40.50.300">
    <property type="entry name" value="P-loop containing nucleotide triphosphate hydrolases"/>
    <property type="match status" value="1"/>
</dbReference>
<name>A0A250I810_9BACT</name>
<evidence type="ECO:0000256" key="1">
    <source>
        <dbReference type="SAM" id="Phobius"/>
    </source>
</evidence>
<keyword evidence="1" id="KW-0812">Transmembrane</keyword>
<dbReference type="Proteomes" id="UP000217289">
    <property type="component" value="Chromosome"/>
</dbReference>
<protein>
    <recommendedName>
        <fullName evidence="4">NACHT domain-containing protein</fullName>
    </recommendedName>
</protein>
<dbReference type="AlphaFoldDB" id="A0A250I810"/>
<evidence type="ECO:0000313" key="3">
    <source>
        <dbReference type="Proteomes" id="UP000217289"/>
    </source>
</evidence>
<gene>
    <name evidence="2" type="ORF">MEBOL_000768</name>
</gene>
<keyword evidence="1" id="KW-1133">Transmembrane helix</keyword>
<evidence type="ECO:0008006" key="4">
    <source>
        <dbReference type="Google" id="ProtNLM"/>
    </source>
</evidence>
<keyword evidence="3" id="KW-1185">Reference proteome</keyword>